<protein>
    <submittedName>
        <fullName evidence="3">Uncharacterized protein</fullName>
    </submittedName>
</protein>
<dbReference type="Proteomes" id="UP000694548">
    <property type="component" value="Unassembled WGS sequence"/>
</dbReference>
<name>A0A8C6LS55_NOTFU</name>
<evidence type="ECO:0000313" key="4">
    <source>
        <dbReference type="Proteomes" id="UP000694548"/>
    </source>
</evidence>
<proteinExistence type="predicted"/>
<dbReference type="SUPFAM" id="SSF52047">
    <property type="entry name" value="RNI-like"/>
    <property type="match status" value="1"/>
</dbReference>
<dbReference type="Ensembl" id="ENSNFUT00015023540.1">
    <property type="protein sequence ID" value="ENSNFUP00015022503.1"/>
    <property type="gene ID" value="ENSNFUG00015010891.1"/>
</dbReference>
<dbReference type="InterPro" id="IPR032675">
    <property type="entry name" value="LRR_dom_sf"/>
</dbReference>
<evidence type="ECO:0000256" key="1">
    <source>
        <dbReference type="ARBA" id="ARBA00022614"/>
    </source>
</evidence>
<sequence length="190" mass="20857">LLSEISCSSLASALKSNPSHLTELDLSDNHLSGSGQKDLCGFLESPDCRLKVLRLRSCSLSKISCSSLGSALKSNTSHLTELDLTWNHLKAPNVKQLLGLVESPDYKLKQLITDLCHRSEISLTAACKSLALVSYSRLPFWNHVVFLQSRTSAEVHSTHLSSCPPVINLIQMCSRTASMSLTQKQMSWCV</sequence>
<dbReference type="Gene3D" id="3.80.10.10">
    <property type="entry name" value="Ribonuclease Inhibitor"/>
    <property type="match status" value="1"/>
</dbReference>
<keyword evidence="2" id="KW-0677">Repeat</keyword>
<dbReference type="GeneTree" id="ENSGT01150000287004"/>
<dbReference type="SMART" id="SM00368">
    <property type="entry name" value="LRR_RI"/>
    <property type="match status" value="3"/>
</dbReference>
<evidence type="ECO:0000256" key="2">
    <source>
        <dbReference type="ARBA" id="ARBA00022737"/>
    </source>
</evidence>
<dbReference type="Pfam" id="PF13516">
    <property type="entry name" value="LRR_6"/>
    <property type="match status" value="2"/>
</dbReference>
<evidence type="ECO:0000313" key="3">
    <source>
        <dbReference type="Ensembl" id="ENSNFUP00015022503.1"/>
    </source>
</evidence>
<dbReference type="PANTHER" id="PTHR24106">
    <property type="entry name" value="NACHT, LRR AND CARD DOMAINS-CONTAINING"/>
    <property type="match status" value="1"/>
</dbReference>
<dbReference type="InterPro" id="IPR001611">
    <property type="entry name" value="Leu-rich_rpt"/>
</dbReference>
<keyword evidence="1" id="KW-0433">Leucine-rich repeat</keyword>
<dbReference type="InterPro" id="IPR051261">
    <property type="entry name" value="NLR"/>
</dbReference>
<accession>A0A8C6LS55</accession>
<keyword evidence="4" id="KW-1185">Reference proteome</keyword>
<reference evidence="3" key="1">
    <citation type="submission" date="2025-08" db="UniProtKB">
        <authorList>
            <consortium name="Ensembl"/>
        </authorList>
    </citation>
    <scope>IDENTIFICATION</scope>
</reference>
<organism evidence="3 4">
    <name type="scientific">Nothobranchius furzeri</name>
    <name type="common">Turquoise killifish</name>
    <dbReference type="NCBI Taxonomy" id="105023"/>
    <lineage>
        <taxon>Eukaryota</taxon>
        <taxon>Metazoa</taxon>
        <taxon>Chordata</taxon>
        <taxon>Craniata</taxon>
        <taxon>Vertebrata</taxon>
        <taxon>Euteleostomi</taxon>
        <taxon>Actinopterygii</taxon>
        <taxon>Neopterygii</taxon>
        <taxon>Teleostei</taxon>
        <taxon>Neoteleostei</taxon>
        <taxon>Acanthomorphata</taxon>
        <taxon>Ovalentaria</taxon>
        <taxon>Atherinomorphae</taxon>
        <taxon>Cyprinodontiformes</taxon>
        <taxon>Nothobranchiidae</taxon>
        <taxon>Nothobranchius</taxon>
    </lineage>
</organism>
<reference evidence="3" key="2">
    <citation type="submission" date="2025-09" db="UniProtKB">
        <authorList>
            <consortium name="Ensembl"/>
        </authorList>
    </citation>
    <scope>IDENTIFICATION</scope>
</reference>
<dbReference type="AlphaFoldDB" id="A0A8C6LS55"/>